<dbReference type="GO" id="GO:0009044">
    <property type="term" value="F:xylan 1,4-beta-xylosidase activity"/>
    <property type="evidence" value="ECO:0007669"/>
    <property type="project" value="InterPro"/>
</dbReference>
<evidence type="ECO:0000256" key="3">
    <source>
        <dbReference type="ARBA" id="ARBA00023180"/>
    </source>
</evidence>
<dbReference type="InterPro" id="IPR036881">
    <property type="entry name" value="Glyco_hydro_3_C_sf"/>
</dbReference>
<gene>
    <name evidence="4" type="ORF">K444DRAFT_654458</name>
</gene>
<dbReference type="InParanoid" id="A0A2J6SZU3"/>
<evidence type="ECO:0000313" key="4">
    <source>
        <dbReference type="EMBL" id="PMD56301.1"/>
    </source>
</evidence>
<dbReference type="Proteomes" id="UP000235371">
    <property type="component" value="Unassembled WGS sequence"/>
</dbReference>
<dbReference type="GO" id="GO:0046556">
    <property type="term" value="F:alpha-L-arabinofuranosidase activity"/>
    <property type="evidence" value="ECO:0007669"/>
    <property type="project" value="TreeGrafter"/>
</dbReference>
<dbReference type="AlphaFoldDB" id="A0A2J6SZU3"/>
<dbReference type="GO" id="GO:0031222">
    <property type="term" value="P:arabinan catabolic process"/>
    <property type="evidence" value="ECO:0007669"/>
    <property type="project" value="TreeGrafter"/>
</dbReference>
<dbReference type="PANTHER" id="PTHR42721">
    <property type="entry name" value="SUGAR HYDROLASE-RELATED"/>
    <property type="match status" value="1"/>
</dbReference>
<dbReference type="UniPathway" id="UPA00114"/>
<dbReference type="SUPFAM" id="SSF52279">
    <property type="entry name" value="Beta-D-glucan exohydrolase, C-terminal domain"/>
    <property type="match status" value="1"/>
</dbReference>
<sequence>MIEGFGNVSRTEERAFANVGKAGLNFWTPNINPYKDPHPFRIQYYVKHLLLGLERDKSQPFKKVVASCKHYTAYNLEIWASVTRYAFNANVSMQDVVEYYLPPFQQFARDSRVQSIKCSYNAVNEVPTCASTYLLQEVPRDHWNWTDQNQCVASGCKAVHSIMGSHHYTDNLAAPAGLGFTAETDNVCEANGQPTDTAGVIEAALDNALERQYGALVRLGNAAMVLLRNDGTLPLAPKNGTKVAITGMWANAQVQMQGGYSEVPPYLCNSLYAVQQIGLQVALLSLGKPCIVIKMGGQLDDNPLFQTPNISAIPRAGHPDQDGEPAVFDILAGVHAPASRLPVTQHPAKYTDQVPMTDMSLRPSATKPGRIYKFYNNSVLRFYPSSLKSPGGGSSTSNSTRTTEIHNLLHSNFESFFDLFPFQPDSKIEVEVTNTGPEHRISWLWFCGAYGALVGRYSLLLDVPRQARVDLTLVGQDVVLDRWPQPPTGRMPRMVEDSRGLC</sequence>
<dbReference type="InterPro" id="IPR036962">
    <property type="entry name" value="Glyco_hydro_3_N_sf"/>
</dbReference>
<dbReference type="STRING" id="1095630.A0A2J6SZU3"/>
<dbReference type="InterPro" id="IPR044993">
    <property type="entry name" value="BXL"/>
</dbReference>
<accession>A0A2J6SZU3</accession>
<dbReference type="InterPro" id="IPR017853">
    <property type="entry name" value="GH"/>
</dbReference>
<evidence type="ECO:0000313" key="5">
    <source>
        <dbReference type="Proteomes" id="UP000235371"/>
    </source>
</evidence>
<comment type="similarity">
    <text evidence="1">Belongs to the glycosyl hydrolase 3 family.</text>
</comment>
<dbReference type="Gene3D" id="3.40.50.1700">
    <property type="entry name" value="Glycoside hydrolase family 3 C-terminal domain"/>
    <property type="match status" value="2"/>
</dbReference>
<protein>
    <submittedName>
        <fullName evidence="4">Glycoside hydrolase family 3 protein</fullName>
    </submittedName>
</protein>
<dbReference type="PANTHER" id="PTHR42721:SF3">
    <property type="entry name" value="BETA-D-XYLOSIDASE 5-RELATED"/>
    <property type="match status" value="1"/>
</dbReference>
<dbReference type="RefSeq" id="XP_024733205.1">
    <property type="nucleotide sequence ID" value="XM_024885947.1"/>
</dbReference>
<organism evidence="4 5">
    <name type="scientific">Hyaloscypha bicolor E</name>
    <dbReference type="NCBI Taxonomy" id="1095630"/>
    <lineage>
        <taxon>Eukaryota</taxon>
        <taxon>Fungi</taxon>
        <taxon>Dikarya</taxon>
        <taxon>Ascomycota</taxon>
        <taxon>Pezizomycotina</taxon>
        <taxon>Leotiomycetes</taxon>
        <taxon>Helotiales</taxon>
        <taxon>Hyaloscyphaceae</taxon>
        <taxon>Hyaloscypha</taxon>
        <taxon>Hyaloscypha bicolor</taxon>
    </lineage>
</organism>
<reference evidence="4 5" key="1">
    <citation type="submission" date="2016-04" db="EMBL/GenBank/DDBJ databases">
        <title>A degradative enzymes factory behind the ericoid mycorrhizal symbiosis.</title>
        <authorList>
            <consortium name="DOE Joint Genome Institute"/>
            <person name="Martino E."/>
            <person name="Morin E."/>
            <person name="Grelet G."/>
            <person name="Kuo A."/>
            <person name="Kohler A."/>
            <person name="Daghino S."/>
            <person name="Barry K."/>
            <person name="Choi C."/>
            <person name="Cichocki N."/>
            <person name="Clum A."/>
            <person name="Copeland A."/>
            <person name="Hainaut M."/>
            <person name="Haridas S."/>
            <person name="Labutti K."/>
            <person name="Lindquist E."/>
            <person name="Lipzen A."/>
            <person name="Khouja H.-R."/>
            <person name="Murat C."/>
            <person name="Ohm R."/>
            <person name="Olson A."/>
            <person name="Spatafora J."/>
            <person name="Veneault-Fourrey C."/>
            <person name="Henrissat B."/>
            <person name="Grigoriev I."/>
            <person name="Martin F."/>
            <person name="Perotto S."/>
        </authorList>
    </citation>
    <scope>NUCLEOTIDE SEQUENCE [LARGE SCALE GENOMIC DNA]</scope>
    <source>
        <strain evidence="4 5">E</strain>
    </source>
</reference>
<dbReference type="EMBL" id="KZ613848">
    <property type="protein sequence ID" value="PMD56301.1"/>
    <property type="molecule type" value="Genomic_DNA"/>
</dbReference>
<evidence type="ECO:0000256" key="2">
    <source>
        <dbReference type="ARBA" id="ARBA00022801"/>
    </source>
</evidence>
<evidence type="ECO:0000256" key="1">
    <source>
        <dbReference type="ARBA" id="ARBA00005336"/>
    </source>
</evidence>
<name>A0A2J6SZU3_9HELO</name>
<proteinExistence type="inferred from homology"/>
<dbReference type="Gene3D" id="3.20.20.300">
    <property type="entry name" value="Glycoside hydrolase, family 3, N-terminal domain"/>
    <property type="match status" value="1"/>
</dbReference>
<dbReference type="GO" id="GO:0045493">
    <property type="term" value="P:xylan catabolic process"/>
    <property type="evidence" value="ECO:0007669"/>
    <property type="project" value="UniProtKB-UniPathway"/>
</dbReference>
<dbReference type="OrthoDB" id="47059at2759"/>
<dbReference type="GeneID" id="36594024"/>
<keyword evidence="2 4" id="KW-0378">Hydrolase</keyword>
<dbReference type="SUPFAM" id="SSF51445">
    <property type="entry name" value="(Trans)glycosidases"/>
    <property type="match status" value="1"/>
</dbReference>
<keyword evidence="3" id="KW-0325">Glycoprotein</keyword>
<keyword evidence="5" id="KW-1185">Reference proteome</keyword>